<evidence type="ECO:0000313" key="2">
    <source>
        <dbReference type="Proteomes" id="UP000184532"/>
    </source>
</evidence>
<dbReference type="AlphaFoldDB" id="A0A1M5J1L5"/>
<keyword evidence="2" id="KW-1185">Reference proteome</keyword>
<reference evidence="2" key="1">
    <citation type="submission" date="2016-11" db="EMBL/GenBank/DDBJ databases">
        <authorList>
            <person name="Varghese N."/>
            <person name="Submissions S."/>
        </authorList>
    </citation>
    <scope>NUCLEOTIDE SEQUENCE [LARGE SCALE GENOMIC DNA]</scope>
    <source>
        <strain evidence="2">DSM 22638</strain>
    </source>
</reference>
<proteinExistence type="predicted"/>
<dbReference type="EMBL" id="FQWL01000001">
    <property type="protein sequence ID" value="SHG33903.1"/>
    <property type="molecule type" value="Genomic_DNA"/>
</dbReference>
<name>A0A1M5J1L5_9FLAO</name>
<gene>
    <name evidence="1" type="ORF">SAMN04488116_1037</name>
</gene>
<sequence length="47" mass="5625">MENIYSEEQETVKTVKARRETVDFLLSYSKSIQVVDYKKHKFEVTLN</sequence>
<dbReference type="Proteomes" id="UP000184532">
    <property type="component" value="Unassembled WGS sequence"/>
</dbReference>
<evidence type="ECO:0000313" key="1">
    <source>
        <dbReference type="EMBL" id="SHG33903.1"/>
    </source>
</evidence>
<organism evidence="1 2">
    <name type="scientific">Flagellimonas flava</name>
    <dbReference type="NCBI Taxonomy" id="570519"/>
    <lineage>
        <taxon>Bacteria</taxon>
        <taxon>Pseudomonadati</taxon>
        <taxon>Bacteroidota</taxon>
        <taxon>Flavobacteriia</taxon>
        <taxon>Flavobacteriales</taxon>
        <taxon>Flavobacteriaceae</taxon>
        <taxon>Flagellimonas</taxon>
    </lineage>
</organism>
<protein>
    <submittedName>
        <fullName evidence="1">Uncharacterized protein</fullName>
    </submittedName>
</protein>
<accession>A0A1M5J1L5</accession>